<dbReference type="RefSeq" id="XP_027617118.1">
    <property type="nucleotide sequence ID" value="XM_027761317.1"/>
</dbReference>
<dbReference type="Gene3D" id="3.30.710.10">
    <property type="entry name" value="Potassium Channel Kv1.1, Chain A"/>
    <property type="match status" value="1"/>
</dbReference>
<sequence length="400" mass="44814">MSASDYSSSDHEETEQSLVRHSDLWFVDGSIVLRAENTLFRVHMSQLSRRSAFFRDLFSLPQPATRLLPSVADSDALDELDVSSQSTMLEGCPVLHLQDAAEDLSCTLKALYDGPNLGTNDREDFQVVSGILRISTKYIIDSLRAKALEHLSIAWPLTLKGWDAREDLAHAYELEHASHRGHLYPSPIAVINLAREIDAPELLPSAFYDLSRYHFTQIFEPGDDEPLGPASLSLSDMQKLALGKEASQHAVTGLIQSMASGTHRESALPPHLAMVHNRRRSSGQICVSAGACRKDFAELVDLATQHYLFDRERGCSDPLYVAEELGQLKSAEFSECKACAKSLEAWAARERERMWKLIPSWFRLDAYGLGSRTRDVSLEHEPKVEQRRSGQSSLRLIPRR</sequence>
<comment type="caution">
    <text evidence="3">The sequence shown here is derived from an EMBL/GenBank/DDBJ whole genome shotgun (WGS) entry which is preliminary data.</text>
</comment>
<proteinExistence type="predicted"/>
<organism evidence="3 4">
    <name type="scientific">Sparassis crispa</name>
    <dbReference type="NCBI Taxonomy" id="139825"/>
    <lineage>
        <taxon>Eukaryota</taxon>
        <taxon>Fungi</taxon>
        <taxon>Dikarya</taxon>
        <taxon>Basidiomycota</taxon>
        <taxon>Agaricomycotina</taxon>
        <taxon>Agaricomycetes</taxon>
        <taxon>Polyporales</taxon>
        <taxon>Sparassidaceae</taxon>
        <taxon>Sparassis</taxon>
    </lineage>
</organism>
<dbReference type="STRING" id="139825.A0A401GVG4"/>
<dbReference type="InterPro" id="IPR011333">
    <property type="entry name" value="SKP1/BTB/POZ_sf"/>
</dbReference>
<dbReference type="GeneID" id="38783122"/>
<dbReference type="InterPro" id="IPR000210">
    <property type="entry name" value="BTB/POZ_dom"/>
</dbReference>
<evidence type="ECO:0000313" key="3">
    <source>
        <dbReference type="EMBL" id="GBE86205.1"/>
    </source>
</evidence>
<dbReference type="InParanoid" id="A0A401GVG4"/>
<dbReference type="AlphaFoldDB" id="A0A401GVG4"/>
<name>A0A401GVG4_9APHY</name>
<feature type="domain" description="BTB" evidence="2">
    <location>
        <begin position="27"/>
        <end position="59"/>
    </location>
</feature>
<reference evidence="3 4" key="1">
    <citation type="journal article" date="2018" name="Sci. Rep.">
        <title>Genome sequence of the cauliflower mushroom Sparassis crispa (Hanabiratake) and its association with beneficial usage.</title>
        <authorList>
            <person name="Kiyama R."/>
            <person name="Furutani Y."/>
            <person name="Kawaguchi K."/>
            <person name="Nakanishi T."/>
        </authorList>
    </citation>
    <scope>NUCLEOTIDE SEQUENCE [LARGE SCALE GENOMIC DNA]</scope>
</reference>
<protein>
    <recommendedName>
        <fullName evidence="2">BTB domain-containing protein</fullName>
    </recommendedName>
</protein>
<feature type="region of interest" description="Disordered" evidence="1">
    <location>
        <begin position="380"/>
        <end position="400"/>
    </location>
</feature>
<evidence type="ECO:0000259" key="2">
    <source>
        <dbReference type="PROSITE" id="PS50097"/>
    </source>
</evidence>
<dbReference type="EMBL" id="BFAD01000009">
    <property type="protein sequence ID" value="GBE86205.1"/>
    <property type="molecule type" value="Genomic_DNA"/>
</dbReference>
<evidence type="ECO:0000313" key="4">
    <source>
        <dbReference type="Proteomes" id="UP000287166"/>
    </source>
</evidence>
<gene>
    <name evidence="3" type="ORF">SCP_0900840</name>
</gene>
<dbReference type="PROSITE" id="PS50097">
    <property type="entry name" value="BTB"/>
    <property type="match status" value="1"/>
</dbReference>
<dbReference type="Proteomes" id="UP000287166">
    <property type="component" value="Unassembled WGS sequence"/>
</dbReference>
<accession>A0A401GVG4</accession>
<keyword evidence="4" id="KW-1185">Reference proteome</keyword>
<evidence type="ECO:0000256" key="1">
    <source>
        <dbReference type="SAM" id="MobiDB-lite"/>
    </source>
</evidence>
<dbReference type="OrthoDB" id="3227959at2759"/>